<dbReference type="Pfam" id="PF00497">
    <property type="entry name" value="SBP_bac_3"/>
    <property type="match status" value="1"/>
</dbReference>
<dbReference type="SMART" id="SM00079">
    <property type="entry name" value="PBPe"/>
    <property type="match status" value="1"/>
</dbReference>
<dbReference type="Proteomes" id="UP000318437">
    <property type="component" value="Unassembled WGS sequence"/>
</dbReference>
<evidence type="ECO:0000256" key="1">
    <source>
        <dbReference type="ARBA" id="ARBA00004141"/>
    </source>
</evidence>
<feature type="domain" description="Ionotropic glutamate receptor C-terminal" evidence="12">
    <location>
        <begin position="35"/>
        <end position="362"/>
    </location>
</feature>
<evidence type="ECO:0000259" key="11">
    <source>
        <dbReference type="SMART" id="SM00062"/>
    </source>
</evidence>
<dbReference type="SMART" id="SM00062">
    <property type="entry name" value="PBPb"/>
    <property type="match status" value="1"/>
</dbReference>
<keyword evidence="14" id="KW-1185">Reference proteome</keyword>
<keyword evidence="7" id="KW-0675">Receptor</keyword>
<evidence type="ECO:0000256" key="2">
    <source>
        <dbReference type="ARBA" id="ARBA00022448"/>
    </source>
</evidence>
<evidence type="ECO:0000256" key="7">
    <source>
        <dbReference type="ARBA" id="ARBA00023170"/>
    </source>
</evidence>
<dbReference type="PANTHER" id="PTHR18966">
    <property type="entry name" value="IONOTROPIC GLUTAMATE RECEPTOR"/>
    <property type="match status" value="1"/>
</dbReference>
<evidence type="ECO:0000256" key="8">
    <source>
        <dbReference type="ARBA" id="ARBA00023180"/>
    </source>
</evidence>
<feature type="transmembrane region" description="Helical" evidence="10">
    <location>
        <begin position="218"/>
        <end position="244"/>
    </location>
</feature>
<comment type="caution">
    <text evidence="13">The sequence shown here is derived from an EMBL/GenBank/DDBJ whole genome shotgun (WGS) entry which is preliminary data.</text>
</comment>
<keyword evidence="8" id="KW-0325">Glycoprotein</keyword>
<dbReference type="InterPro" id="IPR001320">
    <property type="entry name" value="Iontro_rcpt_C"/>
</dbReference>
<keyword evidence="5" id="KW-0406">Ion transport</keyword>
<protein>
    <submittedName>
        <fullName evidence="13">Cyclic nucleotide-gated potassium channel</fullName>
    </submittedName>
</protein>
<dbReference type="InterPro" id="IPR001638">
    <property type="entry name" value="Solute-binding_3/MltF_N"/>
</dbReference>
<dbReference type="SUPFAM" id="SSF81324">
    <property type="entry name" value="Voltage-gated potassium channels"/>
    <property type="match status" value="1"/>
</dbReference>
<dbReference type="EMBL" id="SJPS01000005">
    <property type="protein sequence ID" value="TWU24735.1"/>
    <property type="molecule type" value="Genomic_DNA"/>
</dbReference>
<dbReference type="InterPro" id="IPR015683">
    <property type="entry name" value="Ionotropic_Glu_rcpt"/>
</dbReference>
<dbReference type="GO" id="GO:0016020">
    <property type="term" value="C:membrane"/>
    <property type="evidence" value="ECO:0007669"/>
    <property type="project" value="UniProtKB-SubCell"/>
</dbReference>
<keyword evidence="6 10" id="KW-0472">Membrane</keyword>
<evidence type="ECO:0000313" key="14">
    <source>
        <dbReference type="Proteomes" id="UP000318437"/>
    </source>
</evidence>
<keyword evidence="4 10" id="KW-1133">Transmembrane helix</keyword>
<feature type="transmembrane region" description="Helical" evidence="10">
    <location>
        <begin position="152"/>
        <end position="173"/>
    </location>
</feature>
<keyword evidence="3 10" id="KW-0812">Transmembrane</keyword>
<dbReference type="SUPFAM" id="SSF53850">
    <property type="entry name" value="Periplasmic binding protein-like II"/>
    <property type="match status" value="1"/>
</dbReference>
<evidence type="ECO:0000259" key="12">
    <source>
        <dbReference type="SMART" id="SM00079"/>
    </source>
</evidence>
<dbReference type="AlphaFoldDB" id="A0A5C6CKZ6"/>
<evidence type="ECO:0000313" key="13">
    <source>
        <dbReference type="EMBL" id="TWU24735.1"/>
    </source>
</evidence>
<feature type="transmembrane region" description="Helical" evidence="10">
    <location>
        <begin position="185"/>
        <end position="206"/>
    </location>
</feature>
<dbReference type="PRINTS" id="PR00169">
    <property type="entry name" value="KCHANNEL"/>
</dbReference>
<name>A0A5C6CKZ6_9BACT</name>
<gene>
    <name evidence="13" type="ORF">Pla144_36210</name>
</gene>
<dbReference type="Pfam" id="PF00060">
    <property type="entry name" value="Lig_chan"/>
    <property type="match status" value="1"/>
</dbReference>
<comment type="subcellular location">
    <subcellularLocation>
        <location evidence="1">Membrane</location>
        <topology evidence="1">Multi-pass membrane protein</topology>
    </subcellularLocation>
</comment>
<evidence type="ECO:0000256" key="10">
    <source>
        <dbReference type="SAM" id="Phobius"/>
    </source>
</evidence>
<dbReference type="Gene3D" id="3.40.190.10">
    <property type="entry name" value="Periplasmic binding protein-like II"/>
    <property type="match status" value="2"/>
</dbReference>
<evidence type="ECO:0000256" key="6">
    <source>
        <dbReference type="ARBA" id="ARBA00023136"/>
    </source>
</evidence>
<dbReference type="Gene3D" id="1.10.287.70">
    <property type="match status" value="1"/>
</dbReference>
<accession>A0A5C6CKZ6</accession>
<evidence type="ECO:0000256" key="9">
    <source>
        <dbReference type="ARBA" id="ARBA00023303"/>
    </source>
</evidence>
<proteinExistence type="predicted"/>
<keyword evidence="9 13" id="KW-0407">Ion channel</keyword>
<dbReference type="GO" id="GO:0015276">
    <property type="term" value="F:ligand-gated monoatomic ion channel activity"/>
    <property type="evidence" value="ECO:0007669"/>
    <property type="project" value="InterPro"/>
</dbReference>
<evidence type="ECO:0000256" key="3">
    <source>
        <dbReference type="ARBA" id="ARBA00022692"/>
    </source>
</evidence>
<evidence type="ECO:0000256" key="4">
    <source>
        <dbReference type="ARBA" id="ARBA00022989"/>
    </source>
</evidence>
<evidence type="ECO:0000256" key="5">
    <source>
        <dbReference type="ARBA" id="ARBA00023065"/>
    </source>
</evidence>
<organism evidence="13 14">
    <name type="scientific">Bythopirellula polymerisocia</name>
    <dbReference type="NCBI Taxonomy" id="2528003"/>
    <lineage>
        <taxon>Bacteria</taxon>
        <taxon>Pseudomonadati</taxon>
        <taxon>Planctomycetota</taxon>
        <taxon>Planctomycetia</taxon>
        <taxon>Pirellulales</taxon>
        <taxon>Lacipirellulaceae</taxon>
        <taxon>Bythopirellula</taxon>
    </lineage>
</organism>
<reference evidence="13 14" key="1">
    <citation type="submission" date="2019-02" db="EMBL/GenBank/DDBJ databases">
        <title>Deep-cultivation of Planctomycetes and their phenomic and genomic characterization uncovers novel biology.</title>
        <authorList>
            <person name="Wiegand S."/>
            <person name="Jogler M."/>
            <person name="Boedeker C."/>
            <person name="Pinto D."/>
            <person name="Vollmers J."/>
            <person name="Rivas-Marin E."/>
            <person name="Kohn T."/>
            <person name="Peeters S.H."/>
            <person name="Heuer A."/>
            <person name="Rast P."/>
            <person name="Oberbeckmann S."/>
            <person name="Bunk B."/>
            <person name="Jeske O."/>
            <person name="Meyerdierks A."/>
            <person name="Storesund J.E."/>
            <person name="Kallscheuer N."/>
            <person name="Luecker S."/>
            <person name="Lage O.M."/>
            <person name="Pohl T."/>
            <person name="Merkel B.J."/>
            <person name="Hornburger P."/>
            <person name="Mueller R.-W."/>
            <person name="Bruemmer F."/>
            <person name="Labrenz M."/>
            <person name="Spormann A.M."/>
            <person name="Op Den Camp H."/>
            <person name="Overmann J."/>
            <person name="Amann R."/>
            <person name="Jetten M.S.M."/>
            <person name="Mascher T."/>
            <person name="Medema M.H."/>
            <person name="Devos D.P."/>
            <person name="Kaster A.-K."/>
            <person name="Ovreas L."/>
            <person name="Rohde M."/>
            <person name="Galperin M.Y."/>
            <person name="Jogler C."/>
        </authorList>
    </citation>
    <scope>NUCLEOTIDE SEQUENCE [LARGE SCALE GENOMIC DNA]</scope>
    <source>
        <strain evidence="13 14">Pla144</strain>
    </source>
</reference>
<keyword evidence="2" id="KW-0813">Transport</keyword>
<feature type="domain" description="Solute-binding protein family 3/N-terminal" evidence="11">
    <location>
        <begin position="35"/>
        <end position="371"/>
    </location>
</feature>
<sequence length="374" mass="41321">MQIAKHLLLLSCGWELLNMSPLRVQAQDTVVFPSRVIVATKEVPPFAMKNKDDDWSGISIDLLREINVEFQNEAEHDVTLDIREMSLNEMLAAVEAGEVELAAAAITVNYEREKRMDFTHTFFSSGLGIAVGTHQQIDSRAAILTAVLSKTFLRIVMGLFTALFISAIAVYYFERRQNKEQFGGGAIRGIGAGLWWAAVTLTTVGYGDKVPKTVPGKFIGLIWMFAGLFIIASFTAAVTSALTLTKLESRIAGPADLSRVNVATVEGSTSAQYLRARHITSYKYPDVGAALRALQNEACEAVVYDEPILRYEVYRQFSRDIIVLPVTFQRQDYAFALPSGSPLRERVNQVILRITGSPDWSDLLAGYLGEGVEL</sequence>